<sequence length="33" mass="3723">PKEGHNQKYKNEKDIPIVTQGNEEGVGENGINW</sequence>
<dbReference type="EMBL" id="JAACXV010015292">
    <property type="protein sequence ID" value="KAF7264994.1"/>
    <property type="molecule type" value="Genomic_DNA"/>
</dbReference>
<organism evidence="2 3">
    <name type="scientific">Rhynchophorus ferrugineus</name>
    <name type="common">Red palm weevil</name>
    <name type="synonym">Curculio ferrugineus</name>
    <dbReference type="NCBI Taxonomy" id="354439"/>
    <lineage>
        <taxon>Eukaryota</taxon>
        <taxon>Metazoa</taxon>
        <taxon>Ecdysozoa</taxon>
        <taxon>Arthropoda</taxon>
        <taxon>Hexapoda</taxon>
        <taxon>Insecta</taxon>
        <taxon>Pterygota</taxon>
        <taxon>Neoptera</taxon>
        <taxon>Endopterygota</taxon>
        <taxon>Coleoptera</taxon>
        <taxon>Polyphaga</taxon>
        <taxon>Cucujiformia</taxon>
        <taxon>Curculionidae</taxon>
        <taxon>Dryophthorinae</taxon>
        <taxon>Rhynchophorus</taxon>
    </lineage>
</organism>
<dbReference type="Proteomes" id="UP000625711">
    <property type="component" value="Unassembled WGS sequence"/>
</dbReference>
<keyword evidence="3" id="KW-1185">Reference proteome</keyword>
<reference evidence="2" key="1">
    <citation type="submission" date="2020-08" db="EMBL/GenBank/DDBJ databases">
        <title>Genome sequencing and assembly of the red palm weevil Rhynchophorus ferrugineus.</title>
        <authorList>
            <person name="Dias G.B."/>
            <person name="Bergman C.M."/>
            <person name="Manee M."/>
        </authorList>
    </citation>
    <scope>NUCLEOTIDE SEQUENCE</scope>
    <source>
        <strain evidence="2">AA-2017</strain>
        <tissue evidence="2">Whole larva</tissue>
    </source>
</reference>
<proteinExistence type="predicted"/>
<accession>A0A834HPN2</accession>
<feature type="region of interest" description="Disordered" evidence="1">
    <location>
        <begin position="1"/>
        <end position="33"/>
    </location>
</feature>
<feature type="non-terminal residue" evidence="2">
    <location>
        <position position="1"/>
    </location>
</feature>
<name>A0A834HPN2_RHYFE</name>
<feature type="compositionally biased region" description="Basic and acidic residues" evidence="1">
    <location>
        <begin position="1"/>
        <end position="15"/>
    </location>
</feature>
<evidence type="ECO:0000313" key="2">
    <source>
        <dbReference type="EMBL" id="KAF7264994.1"/>
    </source>
</evidence>
<evidence type="ECO:0000256" key="1">
    <source>
        <dbReference type="SAM" id="MobiDB-lite"/>
    </source>
</evidence>
<evidence type="ECO:0000313" key="3">
    <source>
        <dbReference type="Proteomes" id="UP000625711"/>
    </source>
</evidence>
<protein>
    <submittedName>
        <fullName evidence="2">Uncharacterized protein</fullName>
    </submittedName>
</protein>
<comment type="caution">
    <text evidence="2">The sequence shown here is derived from an EMBL/GenBank/DDBJ whole genome shotgun (WGS) entry which is preliminary data.</text>
</comment>
<dbReference type="AlphaFoldDB" id="A0A834HPN2"/>
<gene>
    <name evidence="2" type="ORF">GWI33_021775</name>
</gene>